<dbReference type="InterPro" id="IPR040079">
    <property type="entry name" value="Glutathione_S-Trfase"/>
</dbReference>
<dbReference type="PROSITE" id="PS50405">
    <property type="entry name" value="GST_CTER"/>
    <property type="match status" value="1"/>
</dbReference>
<dbReference type="Pfam" id="PF00043">
    <property type="entry name" value="GST_C"/>
    <property type="match status" value="1"/>
</dbReference>
<dbReference type="SUPFAM" id="SSF47616">
    <property type="entry name" value="GST C-terminal domain-like"/>
    <property type="match status" value="1"/>
</dbReference>
<dbReference type="SUPFAM" id="SSF52833">
    <property type="entry name" value="Thioredoxin-like"/>
    <property type="match status" value="1"/>
</dbReference>
<dbReference type="PANTHER" id="PTHR44051">
    <property type="entry name" value="GLUTATHIONE S-TRANSFERASE-RELATED"/>
    <property type="match status" value="1"/>
</dbReference>
<dbReference type="InterPro" id="IPR036282">
    <property type="entry name" value="Glutathione-S-Trfase_C_sf"/>
</dbReference>
<dbReference type="Proteomes" id="UP000325273">
    <property type="component" value="Unassembled WGS sequence"/>
</dbReference>
<name>A0A5B0G5B1_9BURK</name>
<evidence type="ECO:0000259" key="4">
    <source>
        <dbReference type="PROSITE" id="PS50404"/>
    </source>
</evidence>
<feature type="domain" description="GST N-terminal" evidence="4">
    <location>
        <begin position="5"/>
        <end position="86"/>
    </location>
</feature>
<dbReference type="EMBL" id="VTUZ01000073">
    <property type="protein sequence ID" value="KAA0997771.1"/>
    <property type="molecule type" value="Genomic_DNA"/>
</dbReference>
<dbReference type="InterPro" id="IPR010987">
    <property type="entry name" value="Glutathione-S-Trfase_C-like"/>
</dbReference>
<dbReference type="CDD" id="cd03047">
    <property type="entry name" value="GST_N_2"/>
    <property type="match status" value="1"/>
</dbReference>
<organism evidence="6 7">
    <name type="scientific">Paraburkholderia panacisoli</name>
    <dbReference type="NCBI Taxonomy" id="2603818"/>
    <lineage>
        <taxon>Bacteria</taxon>
        <taxon>Pseudomonadati</taxon>
        <taxon>Pseudomonadota</taxon>
        <taxon>Betaproteobacteria</taxon>
        <taxon>Burkholderiales</taxon>
        <taxon>Burkholderiaceae</taxon>
        <taxon>Paraburkholderia</taxon>
    </lineage>
</organism>
<evidence type="ECO:0000313" key="6">
    <source>
        <dbReference type="EMBL" id="KAA0997771.1"/>
    </source>
</evidence>
<proteinExistence type="inferred from homology"/>
<keyword evidence="2 6" id="KW-0808">Transferase</keyword>
<evidence type="ECO:0000256" key="2">
    <source>
        <dbReference type="ARBA" id="ARBA00022679"/>
    </source>
</evidence>
<evidence type="ECO:0000313" key="7">
    <source>
        <dbReference type="Proteomes" id="UP000325273"/>
    </source>
</evidence>
<dbReference type="GO" id="GO:0016740">
    <property type="term" value="F:transferase activity"/>
    <property type="evidence" value="ECO:0007669"/>
    <property type="project" value="UniProtKB-KW"/>
</dbReference>
<evidence type="ECO:0000256" key="3">
    <source>
        <dbReference type="RuleBase" id="RU003494"/>
    </source>
</evidence>
<dbReference type="AlphaFoldDB" id="A0A5B0G5B1"/>
<dbReference type="InterPro" id="IPR036249">
    <property type="entry name" value="Thioredoxin-like_sf"/>
</dbReference>
<dbReference type="Gene3D" id="3.40.30.10">
    <property type="entry name" value="Glutaredoxin"/>
    <property type="match status" value="1"/>
</dbReference>
<evidence type="ECO:0000256" key="1">
    <source>
        <dbReference type="ARBA" id="ARBA00007409"/>
    </source>
</evidence>
<comment type="caution">
    <text evidence="6">The sequence shown here is derived from an EMBL/GenBank/DDBJ whole genome shotgun (WGS) entry which is preliminary data.</text>
</comment>
<dbReference type="FunFam" id="3.40.30.10:FF:000039">
    <property type="entry name" value="Glutathione S-transferase domain"/>
    <property type="match status" value="1"/>
</dbReference>
<feature type="domain" description="GST C-terminal" evidence="5">
    <location>
        <begin position="91"/>
        <end position="212"/>
    </location>
</feature>
<gene>
    <name evidence="6" type="ORF">FVF58_47645</name>
</gene>
<dbReference type="InterPro" id="IPR004046">
    <property type="entry name" value="GST_C"/>
</dbReference>
<dbReference type="PANTHER" id="PTHR44051:SF19">
    <property type="entry name" value="DISULFIDE-BOND OXIDOREDUCTASE YFCG"/>
    <property type="match status" value="1"/>
</dbReference>
<sequence length="212" mass="24410">MTNNNALTVLGRSNSSNVQKVMWLLDEIEQPCLRVDMGGQFGGNKDADYLAKNPNGVVPTLIHEDVVVWESNTILRYLANHFRADGLYPADSVARSWVDRWMDWQLSSLGPANRDLFMRIIRTPADQRRQEAIDESRDRNAELFRLLDRFLERSKYLGGASFSIADIAVGPLAYRWLTLPVERPHYGNVQRWYDLLCERKAFRKHVTEIGLS</sequence>
<dbReference type="RefSeq" id="WP_149676468.1">
    <property type="nucleotide sequence ID" value="NZ_VTUZ01000073.1"/>
</dbReference>
<keyword evidence="7" id="KW-1185">Reference proteome</keyword>
<dbReference type="PROSITE" id="PS50404">
    <property type="entry name" value="GST_NTER"/>
    <property type="match status" value="1"/>
</dbReference>
<dbReference type="SFLD" id="SFLDG00358">
    <property type="entry name" value="Main_(cytGST)"/>
    <property type="match status" value="1"/>
</dbReference>
<protein>
    <submittedName>
        <fullName evidence="6">Glutathione S-transferase family protein</fullName>
    </submittedName>
</protein>
<evidence type="ECO:0000259" key="5">
    <source>
        <dbReference type="PROSITE" id="PS50405"/>
    </source>
</evidence>
<dbReference type="InterPro" id="IPR004045">
    <property type="entry name" value="Glutathione_S-Trfase_N"/>
</dbReference>
<dbReference type="SFLD" id="SFLDG01150">
    <property type="entry name" value="Main.1:_Beta-like"/>
    <property type="match status" value="1"/>
</dbReference>
<accession>A0A5B0G5B1</accession>
<dbReference type="Gene3D" id="1.20.1050.10">
    <property type="match status" value="1"/>
</dbReference>
<dbReference type="CDD" id="cd03180">
    <property type="entry name" value="GST_C_2"/>
    <property type="match status" value="1"/>
</dbReference>
<dbReference type="SFLD" id="SFLDS00019">
    <property type="entry name" value="Glutathione_Transferase_(cytos"/>
    <property type="match status" value="1"/>
</dbReference>
<comment type="similarity">
    <text evidence="1 3">Belongs to the GST superfamily.</text>
</comment>
<dbReference type="Pfam" id="PF02798">
    <property type="entry name" value="GST_N"/>
    <property type="match status" value="1"/>
</dbReference>
<reference evidence="6 7" key="1">
    <citation type="submission" date="2019-08" db="EMBL/GenBank/DDBJ databases">
        <title>Paraburkholderia sp. DCY113.</title>
        <authorList>
            <person name="Kang J."/>
        </authorList>
    </citation>
    <scope>NUCLEOTIDE SEQUENCE [LARGE SCALE GENOMIC DNA]</scope>
    <source>
        <strain evidence="6 7">DCY113</strain>
    </source>
</reference>